<organism evidence="2 3">
    <name type="scientific">Tritrichomonas musculus</name>
    <dbReference type="NCBI Taxonomy" id="1915356"/>
    <lineage>
        <taxon>Eukaryota</taxon>
        <taxon>Metamonada</taxon>
        <taxon>Parabasalia</taxon>
        <taxon>Tritrichomonadida</taxon>
        <taxon>Tritrichomonadidae</taxon>
        <taxon>Tritrichomonas</taxon>
    </lineage>
</organism>
<dbReference type="Proteomes" id="UP001470230">
    <property type="component" value="Unassembled WGS sequence"/>
</dbReference>
<dbReference type="EMBL" id="JAPFFF010000007">
    <property type="protein sequence ID" value="KAK8885678.1"/>
    <property type="molecule type" value="Genomic_DNA"/>
</dbReference>
<feature type="compositionally biased region" description="Polar residues" evidence="1">
    <location>
        <begin position="88"/>
        <end position="98"/>
    </location>
</feature>
<name>A0ABR2K4F3_9EUKA</name>
<proteinExistence type="predicted"/>
<reference evidence="2 3" key="1">
    <citation type="submission" date="2024-04" db="EMBL/GenBank/DDBJ databases">
        <title>Tritrichomonas musculus Genome.</title>
        <authorList>
            <person name="Alves-Ferreira E."/>
            <person name="Grigg M."/>
            <person name="Lorenzi H."/>
            <person name="Galac M."/>
        </authorList>
    </citation>
    <scope>NUCLEOTIDE SEQUENCE [LARGE SCALE GENOMIC DNA]</scope>
    <source>
        <strain evidence="2 3">EAF2021</strain>
    </source>
</reference>
<feature type="compositionally biased region" description="Basic residues" evidence="1">
    <location>
        <begin position="77"/>
        <end position="86"/>
    </location>
</feature>
<accession>A0ABR2K4F3</accession>
<keyword evidence="3" id="KW-1185">Reference proteome</keyword>
<gene>
    <name evidence="2" type="ORF">M9Y10_041130</name>
</gene>
<comment type="caution">
    <text evidence="2">The sequence shown here is derived from an EMBL/GenBank/DDBJ whole genome shotgun (WGS) entry which is preliminary data.</text>
</comment>
<evidence type="ECO:0000256" key="1">
    <source>
        <dbReference type="SAM" id="MobiDB-lite"/>
    </source>
</evidence>
<evidence type="ECO:0000313" key="3">
    <source>
        <dbReference type="Proteomes" id="UP001470230"/>
    </source>
</evidence>
<evidence type="ECO:0000313" key="2">
    <source>
        <dbReference type="EMBL" id="KAK8885678.1"/>
    </source>
</evidence>
<feature type="compositionally biased region" description="Basic residues" evidence="1">
    <location>
        <begin position="39"/>
        <end position="49"/>
    </location>
</feature>
<feature type="region of interest" description="Disordered" evidence="1">
    <location>
        <begin position="31"/>
        <end position="111"/>
    </location>
</feature>
<sequence length="129" mass="15424">MSSNLTEYQDRYWNYDNPFEIENDEFEKLVQSRNNTYRPNKRFRKKPQPKKANEPPKNQKKIKFADDKKTVTNPKSYQRKPKKLYLHKNQSTFVSSETKPLRKTPRVIPHYPTPVQATIRYESSSTNSV</sequence>
<protein>
    <submittedName>
        <fullName evidence="2">Uncharacterized protein</fullName>
    </submittedName>
</protein>